<sequence length="716" mass="80741">MPGAMDLPDEVLSCILAPLFAIPDATFSDIYRIMHIAHPKWLSRLLRVNKQWLRVARPLLYHTVILRSMPDAQIIGNTLKKHGPALGKHIRRLRIEGGYGASMLTLLKNAPNVAELSLCFVMTATEVVDGMCKGLHLVSPTRLILRDVTAFAKENKPVRKLMATLVEVAAKWDKLVEVVTPWNGDCLERPKALFAALGEAGYLRRLNVPDLTAAKSAYPRLKSCPLESIYVHRVPSMQAIEEIENDRFKSLLELNEHRYIPPTGDYFDNFASPRRRTREEPQTVDPSAHPLSAARLAIQEKIWKQVLTFAMENNSQYTGYSRRKAGRRFNLLLVSKAFHRLGLPLLYEDLYFTSKKQFRAFSRLLQTYPNLGTHVRIIELYLIIERPRGPNSRYSSAEDAQDELDLALDEDGNPRDHLRDVFRRTPNLEKLVSGAASPFMDSEIRRGFVFERGISLEAFSMAGRAAGGRLLELSVAVQNPGTPPGSMVAVPSVLSGFSALRKLVWRNEMEFSTDDEDTARLHAGALGQLQELDVRLQGSKGSFLFILSRLDLPSLRRVKFAPHVVDHTNTFLTKHGNSITELDVALPVAIENDNYVLALCNRRLRTLVVRFLTDDGYGRSTPLESDDLIAPGCSPAKRLEKLVLCFPARSFTGNLSHDEQHEWDEYLRCDFPSDLMPNLKMVELRSAGLSDARFAKAIERLGRHGIELTLGRDRYD</sequence>
<dbReference type="OrthoDB" id="2906982at2759"/>
<protein>
    <recommendedName>
        <fullName evidence="3">F-box domain-containing protein</fullName>
    </recommendedName>
</protein>
<evidence type="ECO:0000313" key="2">
    <source>
        <dbReference type="Proteomes" id="UP000613580"/>
    </source>
</evidence>
<accession>A0A8H6SCV1</accession>
<keyword evidence="2" id="KW-1185">Reference proteome</keyword>
<reference evidence="1" key="1">
    <citation type="submission" date="2020-05" db="EMBL/GenBank/DDBJ databases">
        <title>Mycena genomes resolve the evolution of fungal bioluminescence.</title>
        <authorList>
            <person name="Tsai I.J."/>
        </authorList>
    </citation>
    <scope>NUCLEOTIDE SEQUENCE</scope>
    <source>
        <strain evidence="1">110903Hualien_Pintung</strain>
    </source>
</reference>
<evidence type="ECO:0008006" key="3">
    <source>
        <dbReference type="Google" id="ProtNLM"/>
    </source>
</evidence>
<name>A0A8H6SCV1_MYCCL</name>
<dbReference type="Proteomes" id="UP000613580">
    <property type="component" value="Unassembled WGS sequence"/>
</dbReference>
<dbReference type="EMBL" id="JACAZE010000017">
    <property type="protein sequence ID" value="KAF7296381.1"/>
    <property type="molecule type" value="Genomic_DNA"/>
</dbReference>
<dbReference type="AlphaFoldDB" id="A0A8H6SCV1"/>
<gene>
    <name evidence="1" type="ORF">HMN09_01108200</name>
</gene>
<evidence type="ECO:0000313" key="1">
    <source>
        <dbReference type="EMBL" id="KAF7296381.1"/>
    </source>
</evidence>
<proteinExistence type="predicted"/>
<comment type="caution">
    <text evidence="1">The sequence shown here is derived from an EMBL/GenBank/DDBJ whole genome shotgun (WGS) entry which is preliminary data.</text>
</comment>
<organism evidence="1 2">
    <name type="scientific">Mycena chlorophos</name>
    <name type="common">Agaric fungus</name>
    <name type="synonym">Agaricus chlorophos</name>
    <dbReference type="NCBI Taxonomy" id="658473"/>
    <lineage>
        <taxon>Eukaryota</taxon>
        <taxon>Fungi</taxon>
        <taxon>Dikarya</taxon>
        <taxon>Basidiomycota</taxon>
        <taxon>Agaricomycotina</taxon>
        <taxon>Agaricomycetes</taxon>
        <taxon>Agaricomycetidae</taxon>
        <taxon>Agaricales</taxon>
        <taxon>Marasmiineae</taxon>
        <taxon>Mycenaceae</taxon>
        <taxon>Mycena</taxon>
    </lineage>
</organism>